<evidence type="ECO:0000313" key="1">
    <source>
        <dbReference type="EMBL" id="SFK62004.1"/>
    </source>
</evidence>
<dbReference type="Proteomes" id="UP000198755">
    <property type="component" value="Unassembled WGS sequence"/>
</dbReference>
<evidence type="ECO:0000313" key="2">
    <source>
        <dbReference type="Proteomes" id="UP000198755"/>
    </source>
</evidence>
<name>A0A1I4AZX3_9HYPH</name>
<protein>
    <submittedName>
        <fullName evidence="1">Uncharacterized protein</fullName>
    </submittedName>
</protein>
<reference evidence="1 2" key="1">
    <citation type="submission" date="2016-10" db="EMBL/GenBank/DDBJ databases">
        <authorList>
            <person name="de Groot N.N."/>
        </authorList>
    </citation>
    <scope>NUCLEOTIDE SEQUENCE [LARGE SCALE GENOMIC DNA]</scope>
    <source>
        <strain evidence="1 2">NE2</strain>
    </source>
</reference>
<accession>A0A1I4AZX3</accession>
<dbReference type="EMBL" id="FOSN01000012">
    <property type="protein sequence ID" value="SFK62004.1"/>
    <property type="molecule type" value="Genomic_DNA"/>
</dbReference>
<keyword evidence="2" id="KW-1185">Reference proteome</keyword>
<sequence>MTAAIVPLHQVSLNSFLTKHHHHGIVDRSRRNVAMRVDFFERLDQSMFVSINHAQ</sequence>
<organism evidence="1 2">
    <name type="scientific">Methylocapsa palsarum</name>
    <dbReference type="NCBI Taxonomy" id="1612308"/>
    <lineage>
        <taxon>Bacteria</taxon>
        <taxon>Pseudomonadati</taxon>
        <taxon>Pseudomonadota</taxon>
        <taxon>Alphaproteobacteria</taxon>
        <taxon>Hyphomicrobiales</taxon>
        <taxon>Beijerinckiaceae</taxon>
        <taxon>Methylocapsa</taxon>
    </lineage>
</organism>
<proteinExistence type="predicted"/>
<dbReference type="AlphaFoldDB" id="A0A1I4AZX3"/>
<gene>
    <name evidence="1" type="ORF">SAMN05444581_11257</name>
</gene>